<dbReference type="RefSeq" id="XP_001273023.1">
    <property type="nucleotide sequence ID" value="XM_001273022.1"/>
</dbReference>
<dbReference type="AlphaFoldDB" id="A1CFE8"/>
<reference evidence="1 2" key="1">
    <citation type="journal article" date="2008" name="PLoS Genet.">
        <title>Genomic islands in the pathogenic filamentous fungus Aspergillus fumigatus.</title>
        <authorList>
            <person name="Fedorova N.D."/>
            <person name="Khaldi N."/>
            <person name="Joardar V.S."/>
            <person name="Maiti R."/>
            <person name="Amedeo P."/>
            <person name="Anderson M.J."/>
            <person name="Crabtree J."/>
            <person name="Silva J.C."/>
            <person name="Badger J.H."/>
            <person name="Albarraq A."/>
            <person name="Angiuoli S."/>
            <person name="Bussey H."/>
            <person name="Bowyer P."/>
            <person name="Cotty P.J."/>
            <person name="Dyer P.S."/>
            <person name="Egan A."/>
            <person name="Galens K."/>
            <person name="Fraser-Liggett C.M."/>
            <person name="Haas B.J."/>
            <person name="Inman J.M."/>
            <person name="Kent R."/>
            <person name="Lemieux S."/>
            <person name="Malavazi I."/>
            <person name="Orvis J."/>
            <person name="Roemer T."/>
            <person name="Ronning C.M."/>
            <person name="Sundaram J.P."/>
            <person name="Sutton G."/>
            <person name="Turner G."/>
            <person name="Venter J.C."/>
            <person name="White O.R."/>
            <person name="Whitty B.R."/>
            <person name="Youngman P."/>
            <person name="Wolfe K.H."/>
            <person name="Goldman G.H."/>
            <person name="Wortman J.R."/>
            <person name="Jiang B."/>
            <person name="Denning D.W."/>
            <person name="Nierman W.C."/>
        </authorList>
    </citation>
    <scope>NUCLEOTIDE SEQUENCE [LARGE SCALE GENOMIC DNA]</scope>
    <source>
        <strain evidence="2">ATCC 1007 / CBS 513.65 / DSM 816 / NCTC 3887 / NRRL 1</strain>
    </source>
</reference>
<dbReference type="VEuPathDB" id="FungiDB:ACLA_092950"/>
<dbReference type="Proteomes" id="UP000006701">
    <property type="component" value="Unassembled WGS sequence"/>
</dbReference>
<evidence type="ECO:0000313" key="1">
    <source>
        <dbReference type="EMBL" id="EAW11597.1"/>
    </source>
</evidence>
<organism evidence="1 2">
    <name type="scientific">Aspergillus clavatus (strain ATCC 1007 / CBS 513.65 / DSM 816 / NCTC 3887 / NRRL 1 / QM 1276 / 107)</name>
    <dbReference type="NCBI Taxonomy" id="344612"/>
    <lineage>
        <taxon>Eukaryota</taxon>
        <taxon>Fungi</taxon>
        <taxon>Dikarya</taxon>
        <taxon>Ascomycota</taxon>
        <taxon>Pezizomycotina</taxon>
        <taxon>Eurotiomycetes</taxon>
        <taxon>Eurotiomycetidae</taxon>
        <taxon>Eurotiales</taxon>
        <taxon>Aspergillaceae</taxon>
        <taxon>Aspergillus</taxon>
        <taxon>Aspergillus subgen. Fumigati</taxon>
    </lineage>
</organism>
<dbReference type="KEGG" id="act:ACLA_092950"/>
<keyword evidence="2" id="KW-1185">Reference proteome</keyword>
<proteinExistence type="predicted"/>
<sequence>MADPVSIIGTAGALANIIQLITQTIVAIKNLHSEGEDADLIFLSLIGQLLALHAALAKIKEWVGNNEDEVHYQHSMDLEVSIDCCQILLGKLDQLVSSLRQADSRRLDFQSMVKLVFGNQSIDGIQKLLEQQGTLALVTWIQPSHF</sequence>
<protein>
    <submittedName>
        <fullName evidence="1">Uncharacterized protein</fullName>
    </submittedName>
</protein>
<dbReference type="GeneID" id="4705371"/>
<dbReference type="HOGENOM" id="CLU_1992754_0_0_1"/>
<dbReference type="EMBL" id="DS027052">
    <property type="protein sequence ID" value="EAW11597.1"/>
    <property type="molecule type" value="Genomic_DNA"/>
</dbReference>
<dbReference type="STRING" id="344612.A1CFE8"/>
<accession>A1CFE8</accession>
<gene>
    <name evidence="1" type="ORF">ACLA_092950</name>
</gene>
<dbReference type="OrthoDB" id="4510628at2759"/>
<name>A1CFE8_ASPCL</name>
<evidence type="ECO:0000313" key="2">
    <source>
        <dbReference type="Proteomes" id="UP000006701"/>
    </source>
</evidence>